<accession>A0A371D5X4</accession>
<sequence>MPALAAVRAANAVFSPAYFPVAVFVGGTSGIGRATAEAFARYTKGNAHIVIVGRNKSAADEIIASFPKPTNPEAKHEFVSCDVFLMRNIQATTVSFRERLPKINFLVLSPGLANLRGRDETAEGIDKRLGLHYYARWKFVYDLLPLLRKAKDAGEDAKVMSILAAAFGGPISLDNLGLKKSYSIPKAHLTAPTYTDLMFEHHVQENPDLAFIHICPGGVATPILSSNRWVLRQIIALLNAFAIAPEECAEYMLYALFQTKQGFSRRSQRGNDIGKLRYFGSDEKREPVWEHSKEEIDRALAVKLNQMAS</sequence>
<dbReference type="AlphaFoldDB" id="A0A371D5X4"/>
<dbReference type="EMBL" id="KZ857415">
    <property type="protein sequence ID" value="RDX47919.1"/>
    <property type="molecule type" value="Genomic_DNA"/>
</dbReference>
<reference evidence="2 3" key="1">
    <citation type="journal article" date="2018" name="Biotechnol. Biofuels">
        <title>Integrative visual omics of the white-rot fungus Polyporus brumalis exposes the biotechnological potential of its oxidative enzymes for delignifying raw plant biomass.</title>
        <authorList>
            <person name="Miyauchi S."/>
            <person name="Rancon A."/>
            <person name="Drula E."/>
            <person name="Hage H."/>
            <person name="Chaduli D."/>
            <person name="Favel A."/>
            <person name="Grisel S."/>
            <person name="Henrissat B."/>
            <person name="Herpoel-Gimbert I."/>
            <person name="Ruiz-Duenas F.J."/>
            <person name="Chevret D."/>
            <person name="Hainaut M."/>
            <person name="Lin J."/>
            <person name="Wang M."/>
            <person name="Pangilinan J."/>
            <person name="Lipzen A."/>
            <person name="Lesage-Meessen L."/>
            <person name="Navarro D."/>
            <person name="Riley R."/>
            <person name="Grigoriev I.V."/>
            <person name="Zhou S."/>
            <person name="Raouche S."/>
            <person name="Rosso M.N."/>
        </authorList>
    </citation>
    <scope>NUCLEOTIDE SEQUENCE [LARGE SCALE GENOMIC DNA]</scope>
    <source>
        <strain evidence="2 3">BRFM 1820</strain>
    </source>
</reference>
<dbReference type="PRINTS" id="PR00081">
    <property type="entry name" value="GDHRDH"/>
</dbReference>
<dbReference type="GO" id="GO:0016491">
    <property type="term" value="F:oxidoreductase activity"/>
    <property type="evidence" value="ECO:0007669"/>
    <property type="project" value="UniProtKB-KW"/>
</dbReference>
<evidence type="ECO:0000256" key="1">
    <source>
        <dbReference type="ARBA" id="ARBA00023002"/>
    </source>
</evidence>
<dbReference type="Pfam" id="PF00106">
    <property type="entry name" value="adh_short"/>
    <property type="match status" value="1"/>
</dbReference>
<dbReference type="Proteomes" id="UP000256964">
    <property type="component" value="Unassembled WGS sequence"/>
</dbReference>
<dbReference type="STRING" id="139420.A0A371D5X4"/>
<evidence type="ECO:0000313" key="3">
    <source>
        <dbReference type="Proteomes" id="UP000256964"/>
    </source>
</evidence>
<evidence type="ECO:0000313" key="2">
    <source>
        <dbReference type="EMBL" id="RDX47919.1"/>
    </source>
</evidence>
<dbReference type="InterPro" id="IPR052228">
    <property type="entry name" value="Sec_Metab_Biosynth_Oxidored"/>
</dbReference>
<protein>
    <submittedName>
        <fullName evidence="2">NAD(P)-binding protein</fullName>
    </submittedName>
</protein>
<organism evidence="2 3">
    <name type="scientific">Lentinus brumalis</name>
    <dbReference type="NCBI Taxonomy" id="2498619"/>
    <lineage>
        <taxon>Eukaryota</taxon>
        <taxon>Fungi</taxon>
        <taxon>Dikarya</taxon>
        <taxon>Basidiomycota</taxon>
        <taxon>Agaricomycotina</taxon>
        <taxon>Agaricomycetes</taxon>
        <taxon>Polyporales</taxon>
        <taxon>Polyporaceae</taxon>
        <taxon>Lentinus</taxon>
    </lineage>
</organism>
<dbReference type="InterPro" id="IPR002347">
    <property type="entry name" value="SDR_fam"/>
</dbReference>
<gene>
    <name evidence="2" type="ORF">OH76DRAFT_1405475</name>
</gene>
<name>A0A371D5X4_9APHY</name>
<dbReference type="PANTHER" id="PTHR47534:SF3">
    <property type="entry name" value="ALCOHOL DEHYDROGENASE-LIKE C-TERMINAL DOMAIN-CONTAINING PROTEIN"/>
    <property type="match status" value="1"/>
</dbReference>
<dbReference type="InterPro" id="IPR036291">
    <property type="entry name" value="NAD(P)-bd_dom_sf"/>
</dbReference>
<dbReference type="OrthoDB" id="2898509at2759"/>
<dbReference type="Gene3D" id="3.40.50.720">
    <property type="entry name" value="NAD(P)-binding Rossmann-like Domain"/>
    <property type="match status" value="1"/>
</dbReference>
<keyword evidence="3" id="KW-1185">Reference proteome</keyword>
<keyword evidence="1" id="KW-0560">Oxidoreductase</keyword>
<dbReference type="PANTHER" id="PTHR47534">
    <property type="entry name" value="YALI0E05731P"/>
    <property type="match status" value="1"/>
</dbReference>
<dbReference type="SUPFAM" id="SSF51735">
    <property type="entry name" value="NAD(P)-binding Rossmann-fold domains"/>
    <property type="match status" value="1"/>
</dbReference>
<proteinExistence type="predicted"/>